<sequence length="156" mass="16525">MTQSFKQQRGATLIEVLITVLVMAIGLLGLGATQMLSLKNGNNAHHRFMAASAAQDLVERMRANPDGVELGGYSDKSVNGTESVVSCTATCSASELANMDLYEWGQLIDVNLPDAVGTVDVDGAIATISVGWKEQNTQGRSAEATDDSAFTMQVEL</sequence>
<feature type="domain" description="Type IV pilin Tt1218-like" evidence="2">
    <location>
        <begin position="32"/>
        <end position="101"/>
    </location>
</feature>
<gene>
    <name evidence="3" type="ORF">MNKW57_29010</name>
</gene>
<keyword evidence="4" id="KW-1185">Reference proteome</keyword>
<proteinExistence type="predicted"/>
<dbReference type="InterPro" id="IPR054402">
    <property type="entry name" value="Tt1218-like_dom"/>
</dbReference>
<dbReference type="Pfam" id="PF07963">
    <property type="entry name" value="N_methyl"/>
    <property type="match status" value="1"/>
</dbReference>
<dbReference type="RefSeq" id="WP_285765190.1">
    <property type="nucleotide sequence ID" value="NZ_BSYJ01000007.1"/>
</dbReference>
<dbReference type="Proteomes" id="UP001224392">
    <property type="component" value="Unassembled WGS sequence"/>
</dbReference>
<dbReference type="EMBL" id="BSYJ01000007">
    <property type="protein sequence ID" value="GMG88580.1"/>
    <property type="molecule type" value="Genomic_DNA"/>
</dbReference>
<dbReference type="NCBIfam" id="TIGR02523">
    <property type="entry name" value="type_IV_pilV"/>
    <property type="match status" value="1"/>
</dbReference>
<name>A0ABQ6M2S8_9GAMM</name>
<keyword evidence="1" id="KW-1133">Transmembrane helix</keyword>
<evidence type="ECO:0000313" key="4">
    <source>
        <dbReference type="Proteomes" id="UP001224392"/>
    </source>
</evidence>
<evidence type="ECO:0000313" key="3">
    <source>
        <dbReference type="EMBL" id="GMG88580.1"/>
    </source>
</evidence>
<accession>A0ABQ6M2S8</accession>
<dbReference type="InterPro" id="IPR013362">
    <property type="entry name" value="Pilus_4_PilV"/>
</dbReference>
<evidence type="ECO:0000259" key="2">
    <source>
        <dbReference type="Pfam" id="PF22150"/>
    </source>
</evidence>
<comment type="caution">
    <text evidence="3">The sequence shown here is derived from an EMBL/GenBank/DDBJ whole genome shotgun (WGS) entry which is preliminary data.</text>
</comment>
<evidence type="ECO:0000256" key="1">
    <source>
        <dbReference type="SAM" id="Phobius"/>
    </source>
</evidence>
<keyword evidence="1" id="KW-0472">Membrane</keyword>
<dbReference type="NCBIfam" id="TIGR02532">
    <property type="entry name" value="IV_pilin_GFxxxE"/>
    <property type="match status" value="1"/>
</dbReference>
<reference evidence="3 4" key="1">
    <citation type="submission" date="2023-04" db="EMBL/GenBank/DDBJ databases">
        <title>Marinobulbifer ophiurae gen. nov., sp. Nov., isolate from tissue of brittle star Ophioplocus japonicus.</title>
        <authorList>
            <person name="Kawano K."/>
            <person name="Sawayama S."/>
            <person name="Nakagawa S."/>
        </authorList>
    </citation>
    <scope>NUCLEOTIDE SEQUENCE [LARGE SCALE GENOMIC DNA]</scope>
    <source>
        <strain evidence="3 4">NKW57</strain>
    </source>
</reference>
<protein>
    <recommendedName>
        <fullName evidence="2">Type IV pilin Tt1218-like domain-containing protein</fullName>
    </recommendedName>
</protein>
<feature type="transmembrane region" description="Helical" evidence="1">
    <location>
        <begin position="12"/>
        <end position="32"/>
    </location>
</feature>
<organism evidence="3 4">
    <name type="scientific">Biformimicrobium ophioploci</name>
    <dbReference type="NCBI Taxonomy" id="3036711"/>
    <lineage>
        <taxon>Bacteria</taxon>
        <taxon>Pseudomonadati</taxon>
        <taxon>Pseudomonadota</taxon>
        <taxon>Gammaproteobacteria</taxon>
        <taxon>Cellvibrionales</taxon>
        <taxon>Microbulbiferaceae</taxon>
        <taxon>Biformimicrobium</taxon>
    </lineage>
</organism>
<dbReference type="Pfam" id="PF22150">
    <property type="entry name" value="Tt1218-like"/>
    <property type="match status" value="1"/>
</dbReference>
<dbReference type="InterPro" id="IPR012902">
    <property type="entry name" value="N_methyl_site"/>
</dbReference>
<keyword evidence="1" id="KW-0812">Transmembrane</keyword>